<proteinExistence type="predicted"/>
<reference evidence="2" key="1">
    <citation type="submission" date="2018-04" db="EMBL/GenBank/DDBJ databases">
        <title>Whole genome sequencing of Hypsizygus marmoreus.</title>
        <authorList>
            <person name="Choi I.-G."/>
            <person name="Min B."/>
            <person name="Kim J.-G."/>
            <person name="Kim S."/>
            <person name="Oh Y.-L."/>
            <person name="Kong W.-S."/>
            <person name="Park H."/>
            <person name="Jeong J."/>
            <person name="Song E.-S."/>
        </authorList>
    </citation>
    <scope>NUCLEOTIDE SEQUENCE [LARGE SCALE GENOMIC DNA]</scope>
    <source>
        <strain evidence="2">51987-8</strain>
    </source>
</reference>
<dbReference type="InterPro" id="IPR019349">
    <property type="entry name" value="Ribosomal_mS35_mit"/>
</dbReference>
<dbReference type="InParanoid" id="A0A369K4Z0"/>
<dbReference type="STRING" id="39966.A0A369K4Z0"/>
<dbReference type="GO" id="GO:0003735">
    <property type="term" value="F:structural constituent of ribosome"/>
    <property type="evidence" value="ECO:0007669"/>
    <property type="project" value="InterPro"/>
</dbReference>
<dbReference type="OrthoDB" id="283424at2759"/>
<dbReference type="Pfam" id="PF10213">
    <property type="entry name" value="MRP-S28"/>
    <property type="match status" value="1"/>
</dbReference>
<evidence type="ECO:0000259" key="1">
    <source>
        <dbReference type="Pfam" id="PF10213"/>
    </source>
</evidence>
<dbReference type="GO" id="GO:0032543">
    <property type="term" value="P:mitochondrial translation"/>
    <property type="evidence" value="ECO:0007669"/>
    <property type="project" value="InterPro"/>
</dbReference>
<sequence>MASCLNRLARKCTTSRYPSASTSSLRHFSSSSPALARRVKVEEKITADQAFDLLEDEYDDDDTASAGHLMLRQQRQVLYYLRLIEHEMPKLVAYRKPFIPPTSSTPVIVRSLDYAGEEHPATAKRVVVVAVDQLPLRDASAIHKLKLLAGPRWTPNPPSDAGVSGLQAWQHGFVKISCEDFPKPAMNLKWASDTLDRLIAEANDSRDTFRKVPLDLRHVHSKVRSAKKGDHLRGRVFNRPSVFDFPQEWLPTRSMSLDAKFPRDEAIH</sequence>
<dbReference type="EMBL" id="LUEZ02000010">
    <property type="protein sequence ID" value="RDB28560.1"/>
    <property type="molecule type" value="Genomic_DNA"/>
</dbReference>
<dbReference type="GO" id="GO:0005763">
    <property type="term" value="C:mitochondrial small ribosomal subunit"/>
    <property type="evidence" value="ECO:0007669"/>
    <property type="project" value="TreeGrafter"/>
</dbReference>
<comment type="caution">
    <text evidence="2">The sequence shown here is derived from an EMBL/GenBank/DDBJ whole genome shotgun (WGS) entry which is preliminary data.</text>
</comment>
<dbReference type="FunCoup" id="A0A369K4Z0">
    <property type="interactions" value="27"/>
</dbReference>
<dbReference type="Proteomes" id="UP000076154">
    <property type="component" value="Unassembled WGS sequence"/>
</dbReference>
<keyword evidence="2" id="KW-0689">Ribosomal protein</keyword>
<accession>A0A369K4Z0</accession>
<dbReference type="PANTHER" id="PTHR13490">
    <property type="entry name" value="MITOCHONDRIAL 28S RIBOSOMAL PROTEIN S28"/>
    <property type="match status" value="1"/>
</dbReference>
<dbReference type="InterPro" id="IPR039848">
    <property type="entry name" value="Ribosomal_mS35_mt"/>
</dbReference>
<feature type="domain" description="Small ribosomal subunit protein mS35 mitochondrial conserved" evidence="1">
    <location>
        <begin position="97"/>
        <end position="249"/>
    </location>
</feature>
<dbReference type="PANTHER" id="PTHR13490:SF0">
    <property type="entry name" value="SMALL RIBOSOMAL SUBUNIT PROTEIN MS35"/>
    <property type="match status" value="1"/>
</dbReference>
<keyword evidence="3" id="KW-1185">Reference proteome</keyword>
<name>A0A369K4Z0_HYPMA</name>
<gene>
    <name evidence="2" type="primary">RSM24</name>
    <name evidence="2" type="ORF">Hypma_015616</name>
</gene>
<dbReference type="AlphaFoldDB" id="A0A369K4Z0"/>
<keyword evidence="2" id="KW-0687">Ribonucleoprotein</keyword>
<organism evidence="2 3">
    <name type="scientific">Hypsizygus marmoreus</name>
    <name type="common">White beech mushroom</name>
    <name type="synonym">Agaricus marmoreus</name>
    <dbReference type="NCBI Taxonomy" id="39966"/>
    <lineage>
        <taxon>Eukaryota</taxon>
        <taxon>Fungi</taxon>
        <taxon>Dikarya</taxon>
        <taxon>Basidiomycota</taxon>
        <taxon>Agaricomycotina</taxon>
        <taxon>Agaricomycetes</taxon>
        <taxon>Agaricomycetidae</taxon>
        <taxon>Agaricales</taxon>
        <taxon>Tricholomatineae</taxon>
        <taxon>Lyophyllaceae</taxon>
        <taxon>Hypsizygus</taxon>
    </lineage>
</organism>
<protein>
    <submittedName>
        <fullName evidence="2">37S ribosomal protein S24, mitochondrial</fullName>
    </submittedName>
</protein>
<evidence type="ECO:0000313" key="3">
    <source>
        <dbReference type="Proteomes" id="UP000076154"/>
    </source>
</evidence>
<evidence type="ECO:0000313" key="2">
    <source>
        <dbReference type="EMBL" id="RDB28560.1"/>
    </source>
</evidence>